<evidence type="ECO:0000313" key="3">
    <source>
        <dbReference type="EMBL" id="CAH0693375.1"/>
    </source>
</evidence>
<dbReference type="Pfam" id="PF00004">
    <property type="entry name" value="AAA"/>
    <property type="match status" value="1"/>
</dbReference>
<sequence length="494" mass="59012">MAAMIQAHERSRQLIKLLTHQRQKRQMWEKELRGTLKSQAPHELKERSAKLIQKAFRAYFDIKRRRILQCKEDEILGMRLSGNMNKDTMYQQNYKRLERRKQLEQEWITSRENLKQKFMESKFNDFTEDYRDFIRSWFRRWFDDIKYFHDMPRESEGGSVLIMKDELLDPAEWWDEYERYLAEKKSKKNQSALQRKYAEMQAKEEAMMKKREERMKKKLETELKRKLMKNPTLHPGYHYPQSKKTENILEVIKSYRNDWSDLDFCNRMDVKEKFVQDIDVNNVYAKVKREIMTTVDNDMRNELKLLKSALEKDFDKMEEKMPEPMNKRKGRKSKKTKKLKCTMSEDIAEKLEDLAFKGILKQYPRTELKVFLGDHNYAGDDIRCDNEPAHPLSGELRAVWWERCREVSHGAHQILIVGPPRSGKTVLINALASVNDAVLFVLDPYELHTLPTAELHKIVNSVIACARAVQPCVIYTRHVHKLYYKKMSTKTLIT</sequence>
<dbReference type="EMBL" id="OU963901">
    <property type="protein sequence ID" value="CAH0693375.1"/>
    <property type="molecule type" value="Genomic_DNA"/>
</dbReference>
<name>A0ABN8EEX3_CHISP</name>
<keyword evidence="4" id="KW-1185">Reference proteome</keyword>
<proteinExistence type="predicted"/>
<dbReference type="InterPro" id="IPR027417">
    <property type="entry name" value="P-loop_NTPase"/>
</dbReference>
<dbReference type="PANTHER" id="PTHR14690:SF9">
    <property type="entry name" value="GH08353P"/>
    <property type="match status" value="1"/>
</dbReference>
<reference evidence="3" key="1">
    <citation type="submission" date="2021-12" db="EMBL/GenBank/DDBJ databases">
        <authorList>
            <person name="King R."/>
        </authorList>
    </citation>
    <scope>NUCLEOTIDE SEQUENCE</scope>
</reference>
<dbReference type="PANTHER" id="PTHR14690">
    <property type="entry name" value="IQ MOTIF CONTAINING WITH AAA DOMAIN 1"/>
    <property type="match status" value="1"/>
</dbReference>
<dbReference type="InterPro" id="IPR052267">
    <property type="entry name" value="N-DRC_Component"/>
</dbReference>
<dbReference type="Proteomes" id="UP001153292">
    <property type="component" value="Chromosome 8"/>
</dbReference>
<protein>
    <recommendedName>
        <fullName evidence="2">ATPase AAA-type core domain-containing protein</fullName>
    </recommendedName>
</protein>
<dbReference type="InterPro" id="IPR003959">
    <property type="entry name" value="ATPase_AAA_core"/>
</dbReference>
<feature type="domain" description="ATPase AAA-type core" evidence="2">
    <location>
        <begin position="414"/>
        <end position="486"/>
    </location>
</feature>
<dbReference type="SUPFAM" id="SSF52540">
    <property type="entry name" value="P-loop containing nucleoside triphosphate hydrolases"/>
    <property type="match status" value="1"/>
</dbReference>
<evidence type="ECO:0000259" key="2">
    <source>
        <dbReference type="Pfam" id="PF00004"/>
    </source>
</evidence>
<gene>
    <name evidence="3" type="ORF">CHILSU_LOCUS10860</name>
</gene>
<dbReference type="Gene3D" id="3.40.50.300">
    <property type="entry name" value="P-loop containing nucleotide triphosphate hydrolases"/>
    <property type="match status" value="1"/>
</dbReference>
<organism evidence="3 4">
    <name type="scientific">Chilo suppressalis</name>
    <name type="common">Asiatic rice borer moth</name>
    <dbReference type="NCBI Taxonomy" id="168631"/>
    <lineage>
        <taxon>Eukaryota</taxon>
        <taxon>Metazoa</taxon>
        <taxon>Ecdysozoa</taxon>
        <taxon>Arthropoda</taxon>
        <taxon>Hexapoda</taxon>
        <taxon>Insecta</taxon>
        <taxon>Pterygota</taxon>
        <taxon>Neoptera</taxon>
        <taxon>Endopterygota</taxon>
        <taxon>Lepidoptera</taxon>
        <taxon>Glossata</taxon>
        <taxon>Ditrysia</taxon>
        <taxon>Pyraloidea</taxon>
        <taxon>Crambidae</taxon>
        <taxon>Crambinae</taxon>
        <taxon>Chilo</taxon>
    </lineage>
</organism>
<accession>A0ABN8EEX3</accession>
<keyword evidence="1" id="KW-0175">Coiled coil</keyword>
<evidence type="ECO:0000256" key="1">
    <source>
        <dbReference type="SAM" id="Coils"/>
    </source>
</evidence>
<evidence type="ECO:0000313" key="4">
    <source>
        <dbReference type="Proteomes" id="UP001153292"/>
    </source>
</evidence>
<feature type="coiled-coil region" evidence="1">
    <location>
        <begin position="193"/>
        <end position="229"/>
    </location>
</feature>